<accession>A0A1E3BK79</accession>
<organism evidence="2 3">
    <name type="scientific">Aspergillus cristatus</name>
    <name type="common">Chinese Fuzhuan brick tea-fermentation fungus</name>
    <name type="synonym">Eurotium cristatum</name>
    <dbReference type="NCBI Taxonomy" id="573508"/>
    <lineage>
        <taxon>Eukaryota</taxon>
        <taxon>Fungi</taxon>
        <taxon>Dikarya</taxon>
        <taxon>Ascomycota</taxon>
        <taxon>Pezizomycotina</taxon>
        <taxon>Eurotiomycetes</taxon>
        <taxon>Eurotiomycetidae</taxon>
        <taxon>Eurotiales</taxon>
        <taxon>Aspergillaceae</taxon>
        <taxon>Aspergillus</taxon>
        <taxon>Aspergillus subgen. Aspergillus</taxon>
    </lineage>
</organism>
<name>A0A1E3BK79_ASPCR</name>
<dbReference type="Proteomes" id="UP000094569">
    <property type="component" value="Unassembled WGS sequence"/>
</dbReference>
<evidence type="ECO:0000313" key="3">
    <source>
        <dbReference type="Proteomes" id="UP000094569"/>
    </source>
</evidence>
<feature type="region of interest" description="Disordered" evidence="1">
    <location>
        <begin position="1"/>
        <end position="65"/>
    </location>
</feature>
<comment type="caution">
    <text evidence="2">The sequence shown here is derived from an EMBL/GenBank/DDBJ whole genome shotgun (WGS) entry which is preliminary data.</text>
</comment>
<feature type="region of interest" description="Disordered" evidence="1">
    <location>
        <begin position="135"/>
        <end position="183"/>
    </location>
</feature>
<evidence type="ECO:0000313" key="2">
    <source>
        <dbReference type="EMBL" id="ODM21318.1"/>
    </source>
</evidence>
<reference evidence="2 3" key="1">
    <citation type="journal article" date="2016" name="BMC Genomics">
        <title>Comparative genomic and transcriptomic analyses of the Fuzhuan brick tea-fermentation fungus Aspergillus cristatus.</title>
        <authorList>
            <person name="Ge Y."/>
            <person name="Wang Y."/>
            <person name="Liu Y."/>
            <person name="Tan Y."/>
            <person name="Ren X."/>
            <person name="Zhang X."/>
            <person name="Hyde K.D."/>
            <person name="Liu Y."/>
            <person name="Liu Z."/>
        </authorList>
    </citation>
    <scope>NUCLEOTIDE SEQUENCE [LARGE SCALE GENOMIC DNA]</scope>
    <source>
        <strain evidence="2 3">GZAAS20.1005</strain>
    </source>
</reference>
<keyword evidence="3" id="KW-1185">Reference proteome</keyword>
<dbReference type="AlphaFoldDB" id="A0A1E3BK79"/>
<gene>
    <name evidence="2" type="ORF">SI65_02161</name>
</gene>
<dbReference type="OrthoDB" id="4555210at2759"/>
<evidence type="ECO:0000256" key="1">
    <source>
        <dbReference type="SAM" id="MobiDB-lite"/>
    </source>
</evidence>
<dbReference type="VEuPathDB" id="FungiDB:SI65_02161"/>
<proteinExistence type="predicted"/>
<feature type="compositionally biased region" description="Basic and acidic residues" evidence="1">
    <location>
        <begin position="23"/>
        <end position="32"/>
    </location>
</feature>
<sequence>MGEAPGTPRPREPTTPKRPPKRPRPETPKKAAEPPVIPQNLLWPGQSNQNTPPESPPHGSPQNQLDLELQSHISAAVASRTAQIKTTGDEVMELVSMVSQKIANWEERSLQGAASLGKDIRTLVLNFSTNLATGHPAKAEKNHQPPPSKHNSYAEAARKSPNAPKARPKIPNTSYKPTPEKPPRIFLRLPEDHPARRASPHSTMDILRKHLDKACATAVKEIQQVPSGLAIWPRNGLGFHLLTELKEALESFIQGAKAEVEQNWAIFALPNAPQEYTSYDRTQVPITEHMALEEFKLQTGLSPLKFYRSSKNPLSGTLIMAVPENQAQIVPKWVHLYGKNVQIKWKPF</sequence>
<dbReference type="EMBL" id="JXNT01000002">
    <property type="protein sequence ID" value="ODM21318.1"/>
    <property type="molecule type" value="Genomic_DNA"/>
</dbReference>
<protein>
    <submittedName>
        <fullName evidence="2">Uncharacterized protein</fullName>
    </submittedName>
</protein>
<dbReference type="STRING" id="573508.A0A1E3BK79"/>